<protein>
    <recommendedName>
        <fullName evidence="6">FAD-binding PCMH-type domain-containing protein</fullName>
    </recommendedName>
</protein>
<dbReference type="InterPro" id="IPR006093">
    <property type="entry name" value="Oxy_OxRdtase_FAD_BS"/>
</dbReference>
<keyword evidence="4" id="KW-0274">FAD</keyword>
<keyword evidence="3" id="KW-0285">Flavoprotein</keyword>
<dbReference type="OrthoDB" id="415825at2759"/>
<dbReference type="VEuPathDB" id="FungiDB:ASPSYDRAFT_155649"/>
<evidence type="ECO:0000313" key="8">
    <source>
        <dbReference type="Proteomes" id="UP000184356"/>
    </source>
</evidence>
<evidence type="ECO:0000256" key="3">
    <source>
        <dbReference type="ARBA" id="ARBA00022630"/>
    </source>
</evidence>
<dbReference type="Gene3D" id="3.40.462.20">
    <property type="match status" value="1"/>
</dbReference>
<comment type="cofactor">
    <cofactor evidence="1">
        <name>FAD</name>
        <dbReference type="ChEBI" id="CHEBI:57692"/>
    </cofactor>
</comment>
<gene>
    <name evidence="7" type="ORF">ASPSYDRAFT_155649</name>
</gene>
<dbReference type="PROSITE" id="PS51387">
    <property type="entry name" value="FAD_PCMH"/>
    <property type="match status" value="1"/>
</dbReference>
<dbReference type="STRING" id="1036612.A0A1L9TCH0"/>
<organism evidence="7 8">
    <name type="scientific">Aspergillus sydowii CBS 593.65</name>
    <dbReference type="NCBI Taxonomy" id="1036612"/>
    <lineage>
        <taxon>Eukaryota</taxon>
        <taxon>Fungi</taxon>
        <taxon>Dikarya</taxon>
        <taxon>Ascomycota</taxon>
        <taxon>Pezizomycotina</taxon>
        <taxon>Eurotiomycetes</taxon>
        <taxon>Eurotiomycetidae</taxon>
        <taxon>Eurotiales</taxon>
        <taxon>Aspergillaceae</taxon>
        <taxon>Aspergillus</taxon>
        <taxon>Aspergillus subgen. Nidulantes</taxon>
    </lineage>
</organism>
<accession>A0A1L9TCH0</accession>
<keyword evidence="8" id="KW-1185">Reference proteome</keyword>
<evidence type="ECO:0000313" key="7">
    <source>
        <dbReference type="EMBL" id="OJJ57122.1"/>
    </source>
</evidence>
<dbReference type="GO" id="GO:0016491">
    <property type="term" value="F:oxidoreductase activity"/>
    <property type="evidence" value="ECO:0007669"/>
    <property type="project" value="UniProtKB-KW"/>
</dbReference>
<dbReference type="InterPro" id="IPR050416">
    <property type="entry name" value="FAD-linked_Oxidoreductase"/>
</dbReference>
<dbReference type="RefSeq" id="XP_040700928.1">
    <property type="nucleotide sequence ID" value="XM_040842478.1"/>
</dbReference>
<dbReference type="Gene3D" id="3.30.465.10">
    <property type="match status" value="1"/>
</dbReference>
<dbReference type="InterPro" id="IPR006094">
    <property type="entry name" value="Oxid_FAD_bind_N"/>
</dbReference>
<dbReference type="Gene3D" id="3.30.43.10">
    <property type="entry name" value="Uridine Diphospho-n-acetylenolpyruvylglucosamine Reductase, domain 2"/>
    <property type="match status" value="1"/>
</dbReference>
<feature type="domain" description="FAD-binding PCMH-type" evidence="6">
    <location>
        <begin position="25"/>
        <end position="197"/>
    </location>
</feature>
<keyword evidence="5" id="KW-0560">Oxidoreductase</keyword>
<dbReference type="InterPro" id="IPR016166">
    <property type="entry name" value="FAD-bd_PCMH"/>
</dbReference>
<name>A0A1L9TCH0_9EURO</name>
<dbReference type="GO" id="GO:0071949">
    <property type="term" value="F:FAD binding"/>
    <property type="evidence" value="ECO:0007669"/>
    <property type="project" value="InterPro"/>
</dbReference>
<dbReference type="GeneID" id="63758551"/>
<dbReference type="Proteomes" id="UP000184356">
    <property type="component" value="Unassembled WGS sequence"/>
</dbReference>
<dbReference type="InterPro" id="IPR016167">
    <property type="entry name" value="FAD-bd_PCMH_sub1"/>
</dbReference>
<dbReference type="SUPFAM" id="SSF56176">
    <property type="entry name" value="FAD-binding/transporter-associated domain-like"/>
    <property type="match status" value="1"/>
</dbReference>
<dbReference type="PROSITE" id="PS00862">
    <property type="entry name" value="OX2_COVAL_FAD"/>
    <property type="match status" value="1"/>
</dbReference>
<dbReference type="InterPro" id="IPR036318">
    <property type="entry name" value="FAD-bd_PCMH-like_sf"/>
</dbReference>
<dbReference type="Pfam" id="PF01565">
    <property type="entry name" value="FAD_binding_4"/>
    <property type="match status" value="1"/>
</dbReference>
<sequence>MEIIWRDSPSYEEARIGRVFNLRRPKRYPLAVINATSVSDIIQAVQLAKEKKCRIAVRSGGHSWAAWSVRDESILIDLGKYKLLDVDPVAKIARASPSMTGSEINGVLTKEFGLMFPGGHCPDVGIGGFLLQGGMGWNCRGWGWACERVRAVDVVTADGALVHCDKDQNADLYWASRGSGPGFPGVVTQFHLDLVSYPERGFRSSGYTYPISKYREAFNWILSITPGYDQDTEIVAVAQYPDGRDEICLFILLVTMKHTPEEAETALRPAHASHPPGTLEEWFCKEDSLANQYINQAKANPEGHRYCAENAYIENDADVATVLQEAFTTLPHRKAFSLWYAMNPCSRRALPDMALSMQSDHYFALYTVWDDARDDERCQAWVRNVMSRVERRSIGSYLGDSDFQVRQTRFWAEGNGQRLMDVRRKWDPTGRICGYLDEEDRSGVDGLANVHTWL</sequence>
<dbReference type="EMBL" id="KV878589">
    <property type="protein sequence ID" value="OJJ57122.1"/>
    <property type="molecule type" value="Genomic_DNA"/>
</dbReference>
<dbReference type="AlphaFoldDB" id="A0A1L9TCH0"/>
<evidence type="ECO:0000256" key="4">
    <source>
        <dbReference type="ARBA" id="ARBA00022827"/>
    </source>
</evidence>
<comment type="similarity">
    <text evidence="2">Belongs to the oxygen-dependent FAD-linked oxidoreductase family.</text>
</comment>
<evidence type="ECO:0000256" key="2">
    <source>
        <dbReference type="ARBA" id="ARBA00005466"/>
    </source>
</evidence>
<evidence type="ECO:0000256" key="5">
    <source>
        <dbReference type="ARBA" id="ARBA00023002"/>
    </source>
</evidence>
<dbReference type="PANTHER" id="PTHR42973:SF39">
    <property type="entry name" value="FAD-BINDING PCMH-TYPE DOMAIN-CONTAINING PROTEIN"/>
    <property type="match status" value="1"/>
</dbReference>
<reference evidence="8" key="1">
    <citation type="journal article" date="2017" name="Genome Biol.">
        <title>Comparative genomics reveals high biological diversity and specific adaptations in the industrially and medically important fungal genus Aspergillus.</title>
        <authorList>
            <person name="de Vries R.P."/>
            <person name="Riley R."/>
            <person name="Wiebenga A."/>
            <person name="Aguilar-Osorio G."/>
            <person name="Amillis S."/>
            <person name="Uchima C.A."/>
            <person name="Anderluh G."/>
            <person name="Asadollahi M."/>
            <person name="Askin M."/>
            <person name="Barry K."/>
            <person name="Battaglia E."/>
            <person name="Bayram O."/>
            <person name="Benocci T."/>
            <person name="Braus-Stromeyer S.A."/>
            <person name="Caldana C."/>
            <person name="Canovas D."/>
            <person name="Cerqueira G.C."/>
            <person name="Chen F."/>
            <person name="Chen W."/>
            <person name="Choi C."/>
            <person name="Clum A."/>
            <person name="Dos Santos R.A."/>
            <person name="Damasio A.R."/>
            <person name="Diallinas G."/>
            <person name="Emri T."/>
            <person name="Fekete E."/>
            <person name="Flipphi M."/>
            <person name="Freyberg S."/>
            <person name="Gallo A."/>
            <person name="Gournas C."/>
            <person name="Habgood R."/>
            <person name="Hainaut M."/>
            <person name="Harispe M.L."/>
            <person name="Henrissat B."/>
            <person name="Hilden K.S."/>
            <person name="Hope R."/>
            <person name="Hossain A."/>
            <person name="Karabika E."/>
            <person name="Karaffa L."/>
            <person name="Karanyi Z."/>
            <person name="Krasevec N."/>
            <person name="Kuo A."/>
            <person name="Kusch H."/>
            <person name="LaButti K."/>
            <person name="Lagendijk E.L."/>
            <person name="Lapidus A."/>
            <person name="Levasseur A."/>
            <person name="Lindquist E."/>
            <person name="Lipzen A."/>
            <person name="Logrieco A.F."/>
            <person name="MacCabe A."/>
            <person name="Maekelae M.R."/>
            <person name="Malavazi I."/>
            <person name="Melin P."/>
            <person name="Meyer V."/>
            <person name="Mielnichuk N."/>
            <person name="Miskei M."/>
            <person name="Molnar A.P."/>
            <person name="Mule G."/>
            <person name="Ngan C.Y."/>
            <person name="Orejas M."/>
            <person name="Orosz E."/>
            <person name="Ouedraogo J.P."/>
            <person name="Overkamp K.M."/>
            <person name="Park H.-S."/>
            <person name="Perrone G."/>
            <person name="Piumi F."/>
            <person name="Punt P.J."/>
            <person name="Ram A.F."/>
            <person name="Ramon A."/>
            <person name="Rauscher S."/>
            <person name="Record E."/>
            <person name="Riano-Pachon D.M."/>
            <person name="Robert V."/>
            <person name="Roehrig J."/>
            <person name="Ruller R."/>
            <person name="Salamov A."/>
            <person name="Salih N.S."/>
            <person name="Samson R.A."/>
            <person name="Sandor E."/>
            <person name="Sanguinetti M."/>
            <person name="Schuetze T."/>
            <person name="Sepcic K."/>
            <person name="Shelest E."/>
            <person name="Sherlock G."/>
            <person name="Sophianopoulou V."/>
            <person name="Squina F.M."/>
            <person name="Sun H."/>
            <person name="Susca A."/>
            <person name="Todd R.B."/>
            <person name="Tsang A."/>
            <person name="Unkles S.E."/>
            <person name="van de Wiele N."/>
            <person name="van Rossen-Uffink D."/>
            <person name="Oliveira J.V."/>
            <person name="Vesth T.C."/>
            <person name="Visser J."/>
            <person name="Yu J.-H."/>
            <person name="Zhou M."/>
            <person name="Andersen M.R."/>
            <person name="Archer D.B."/>
            <person name="Baker S.E."/>
            <person name="Benoit I."/>
            <person name="Brakhage A.A."/>
            <person name="Braus G.H."/>
            <person name="Fischer R."/>
            <person name="Frisvad J.C."/>
            <person name="Goldman G.H."/>
            <person name="Houbraken J."/>
            <person name="Oakley B."/>
            <person name="Pocsi I."/>
            <person name="Scazzocchio C."/>
            <person name="Seiboth B."/>
            <person name="vanKuyk P.A."/>
            <person name="Wortman J."/>
            <person name="Dyer P.S."/>
            <person name="Grigoriev I.V."/>
        </authorList>
    </citation>
    <scope>NUCLEOTIDE SEQUENCE [LARGE SCALE GENOMIC DNA]</scope>
    <source>
        <strain evidence="8">CBS 593.65</strain>
    </source>
</reference>
<evidence type="ECO:0000259" key="6">
    <source>
        <dbReference type="PROSITE" id="PS51387"/>
    </source>
</evidence>
<proteinExistence type="inferred from homology"/>
<dbReference type="InterPro" id="IPR016169">
    <property type="entry name" value="FAD-bd_PCMH_sub2"/>
</dbReference>
<evidence type="ECO:0000256" key="1">
    <source>
        <dbReference type="ARBA" id="ARBA00001974"/>
    </source>
</evidence>
<dbReference type="PANTHER" id="PTHR42973">
    <property type="entry name" value="BINDING OXIDOREDUCTASE, PUTATIVE (AFU_ORTHOLOGUE AFUA_1G17690)-RELATED"/>
    <property type="match status" value="1"/>
</dbReference>